<dbReference type="RefSeq" id="WP_206562518.1">
    <property type="nucleotide sequence ID" value="NZ_JAFKCZ010000023.1"/>
</dbReference>
<comment type="caution">
    <text evidence="15">The sequence shown here is derived from an EMBL/GenBank/DDBJ whole genome shotgun (WGS) entry which is preliminary data.</text>
</comment>
<keyword evidence="6 15" id="KW-0347">Helicase</keyword>
<dbReference type="GO" id="GO:0005524">
    <property type="term" value="F:ATP binding"/>
    <property type="evidence" value="ECO:0007669"/>
    <property type="project" value="UniProtKB-KW"/>
</dbReference>
<dbReference type="Pfam" id="PF13307">
    <property type="entry name" value="Helicase_C_2"/>
    <property type="match status" value="1"/>
</dbReference>
<evidence type="ECO:0000256" key="8">
    <source>
        <dbReference type="ARBA" id="ARBA00023004"/>
    </source>
</evidence>
<protein>
    <submittedName>
        <fullName evidence="15">ATP-dependent DNA helicase</fullName>
    </submittedName>
</protein>
<evidence type="ECO:0000256" key="13">
    <source>
        <dbReference type="ARBA" id="ARBA00038058"/>
    </source>
</evidence>
<sequence>MTELTLSVGDLVRFCFREGDIDHRFRPSPTAVEGIEGHQRIYRRRGDSYRGEYPVDYRCELDGLALRLRLRGRADGYDPAAGLVEEIKTCRVAPAGIAPAVSRMHLAQGRLYAAMIAAARDLPALDVRLTWLHLDEDREYPLEQRYSREELDAFLGDALARFADWLRRVVALRSARDDSLRELPFPHAGFRAGQRDLAERAYKCIDRGGQLMLEAPTGLGKTLAVLYPALKALGRGKHERVVFCTAKTAGRRAAEQAVAALAVAGYRGRAMTLSAKERVCLSPGSACHGDDCPFARGYYDRLPAALAAALARPALRREDLQALGREFQVCPYELAWDLEPWMDTLIADVHYLYSLSPALSPLHRDTGERTTVLLDEAHNLGPRARGMYSARLRKSAVLAARREWQAEAPKGGSQGRAPRRGLNRLNRVLLALGKEAWREADWDGRAQAPTALLQALQQFAADMGEQLARQPVALVRHRRLMDLYFDVLQLLRCAENWGPEFRCELHRGEGAQGLEVHFNCLDPARLLAARQATCHAVVAFSATLSPWHWARDALGFDAQAVCYRAASPFAREQLQVELATHIDTRFQQRQASLPALVALLRDWLRQAPGNCLLYFPSYRYLRDCLEAVGEIPGRHVATQAPGDGDPERDALLDLLERRRDVAAFCVLGGVFGEGIDLPGERLASVVVVGVGLPQVNRDSNAQRNFYREKYGDGFTYAYQYPGMQKVSQALGRVIRDTGDRGRALLVDSRYRQAAYRELLPPWWIYNERDAASSK</sequence>
<keyword evidence="1" id="KW-0004">4Fe-4S</keyword>
<evidence type="ECO:0000256" key="2">
    <source>
        <dbReference type="ARBA" id="ARBA00022723"/>
    </source>
</evidence>
<evidence type="ECO:0000256" key="4">
    <source>
        <dbReference type="ARBA" id="ARBA00022763"/>
    </source>
</evidence>
<organism evidence="15 16">
    <name type="scientific">Parahaliea mediterranea</name>
    <dbReference type="NCBI Taxonomy" id="651086"/>
    <lineage>
        <taxon>Bacteria</taxon>
        <taxon>Pseudomonadati</taxon>
        <taxon>Pseudomonadota</taxon>
        <taxon>Gammaproteobacteria</taxon>
        <taxon>Cellvibrionales</taxon>
        <taxon>Halieaceae</taxon>
        <taxon>Parahaliea</taxon>
    </lineage>
</organism>
<evidence type="ECO:0000256" key="11">
    <source>
        <dbReference type="ARBA" id="ARBA00023204"/>
    </source>
</evidence>
<dbReference type="EMBL" id="JAFKCZ010000023">
    <property type="protein sequence ID" value="MBN7799070.1"/>
    <property type="molecule type" value="Genomic_DNA"/>
</dbReference>
<evidence type="ECO:0000259" key="14">
    <source>
        <dbReference type="PROSITE" id="PS51193"/>
    </source>
</evidence>
<gene>
    <name evidence="15" type="ORF">JYP50_20905</name>
</gene>
<dbReference type="InterPro" id="IPR010614">
    <property type="entry name" value="RAD3-like_helicase_DEAD"/>
</dbReference>
<dbReference type="SMART" id="SM00488">
    <property type="entry name" value="DEXDc2"/>
    <property type="match status" value="1"/>
</dbReference>
<dbReference type="Pfam" id="PF00270">
    <property type="entry name" value="DEAD"/>
    <property type="match status" value="1"/>
</dbReference>
<dbReference type="InterPro" id="IPR006554">
    <property type="entry name" value="Helicase-like_DEXD_c2"/>
</dbReference>
<name>A0A939DIP9_9GAMM</name>
<keyword evidence="10" id="KW-0238">DNA-binding</keyword>
<dbReference type="PROSITE" id="PS51193">
    <property type="entry name" value="HELICASE_ATP_BIND_2"/>
    <property type="match status" value="1"/>
</dbReference>
<keyword evidence="4" id="KW-0227">DNA damage</keyword>
<evidence type="ECO:0000313" key="16">
    <source>
        <dbReference type="Proteomes" id="UP000664303"/>
    </source>
</evidence>
<keyword evidence="7" id="KW-0067">ATP-binding</keyword>
<dbReference type="SMART" id="SM00491">
    <property type="entry name" value="HELICc2"/>
    <property type="match status" value="1"/>
</dbReference>
<dbReference type="Pfam" id="PF06733">
    <property type="entry name" value="DEAD_2"/>
    <property type="match status" value="1"/>
</dbReference>
<dbReference type="Proteomes" id="UP000664303">
    <property type="component" value="Unassembled WGS sequence"/>
</dbReference>
<dbReference type="InterPro" id="IPR014013">
    <property type="entry name" value="Helic_SF1/SF2_ATP-bd_DinG/Rad3"/>
</dbReference>
<evidence type="ECO:0000256" key="12">
    <source>
        <dbReference type="ARBA" id="ARBA00023235"/>
    </source>
</evidence>
<dbReference type="PANTHER" id="PTHR11472">
    <property type="entry name" value="DNA REPAIR DEAD HELICASE RAD3/XP-D SUBFAMILY MEMBER"/>
    <property type="match status" value="1"/>
</dbReference>
<evidence type="ECO:0000256" key="3">
    <source>
        <dbReference type="ARBA" id="ARBA00022741"/>
    </source>
</evidence>
<dbReference type="GO" id="GO:0051539">
    <property type="term" value="F:4 iron, 4 sulfur cluster binding"/>
    <property type="evidence" value="ECO:0007669"/>
    <property type="project" value="UniProtKB-KW"/>
</dbReference>
<dbReference type="GO" id="GO:0016818">
    <property type="term" value="F:hydrolase activity, acting on acid anhydrides, in phosphorus-containing anhydrides"/>
    <property type="evidence" value="ECO:0007669"/>
    <property type="project" value="InterPro"/>
</dbReference>
<dbReference type="AlphaFoldDB" id="A0A939DIP9"/>
<keyword evidence="12" id="KW-0413">Isomerase</keyword>
<dbReference type="GO" id="GO:0006281">
    <property type="term" value="P:DNA repair"/>
    <property type="evidence" value="ECO:0007669"/>
    <property type="project" value="UniProtKB-KW"/>
</dbReference>
<accession>A0A939DIP9</accession>
<evidence type="ECO:0000256" key="1">
    <source>
        <dbReference type="ARBA" id="ARBA00022485"/>
    </source>
</evidence>
<keyword evidence="11" id="KW-0234">DNA repair</keyword>
<feature type="domain" description="Helicase ATP-binding" evidence="14">
    <location>
        <begin position="180"/>
        <end position="442"/>
    </location>
</feature>
<dbReference type="InterPro" id="IPR006555">
    <property type="entry name" value="ATP-dep_Helicase_C"/>
</dbReference>
<dbReference type="GO" id="GO:0003677">
    <property type="term" value="F:DNA binding"/>
    <property type="evidence" value="ECO:0007669"/>
    <property type="project" value="UniProtKB-KW"/>
</dbReference>
<keyword evidence="16" id="KW-1185">Reference proteome</keyword>
<evidence type="ECO:0000256" key="6">
    <source>
        <dbReference type="ARBA" id="ARBA00022806"/>
    </source>
</evidence>
<keyword evidence="2" id="KW-0479">Metal-binding</keyword>
<dbReference type="GO" id="GO:0003678">
    <property type="term" value="F:DNA helicase activity"/>
    <property type="evidence" value="ECO:0007669"/>
    <property type="project" value="InterPro"/>
</dbReference>
<comment type="similarity">
    <text evidence="13">Belongs to the helicase family. DinG subfamily.</text>
</comment>
<dbReference type="GO" id="GO:0046872">
    <property type="term" value="F:metal ion binding"/>
    <property type="evidence" value="ECO:0007669"/>
    <property type="project" value="UniProtKB-KW"/>
</dbReference>
<dbReference type="PANTHER" id="PTHR11472:SF34">
    <property type="entry name" value="REGULATOR OF TELOMERE ELONGATION HELICASE 1"/>
    <property type="match status" value="1"/>
</dbReference>
<keyword evidence="8" id="KW-0408">Iron</keyword>
<evidence type="ECO:0000256" key="5">
    <source>
        <dbReference type="ARBA" id="ARBA00022801"/>
    </source>
</evidence>
<evidence type="ECO:0000313" key="15">
    <source>
        <dbReference type="EMBL" id="MBN7799070.1"/>
    </source>
</evidence>
<evidence type="ECO:0000256" key="10">
    <source>
        <dbReference type="ARBA" id="ARBA00023125"/>
    </source>
</evidence>
<dbReference type="SUPFAM" id="SSF52540">
    <property type="entry name" value="P-loop containing nucleoside triphosphate hydrolases"/>
    <property type="match status" value="2"/>
</dbReference>
<evidence type="ECO:0000256" key="9">
    <source>
        <dbReference type="ARBA" id="ARBA00023014"/>
    </source>
</evidence>
<dbReference type="Gene3D" id="3.40.50.300">
    <property type="entry name" value="P-loop containing nucleotide triphosphate hydrolases"/>
    <property type="match status" value="2"/>
</dbReference>
<dbReference type="InterPro" id="IPR011545">
    <property type="entry name" value="DEAD/DEAH_box_helicase_dom"/>
</dbReference>
<dbReference type="InterPro" id="IPR027417">
    <property type="entry name" value="P-loop_NTPase"/>
</dbReference>
<proteinExistence type="inferred from homology"/>
<dbReference type="InterPro" id="IPR045028">
    <property type="entry name" value="DinG/Rad3-like"/>
</dbReference>
<keyword evidence="5" id="KW-0378">Hydrolase</keyword>
<evidence type="ECO:0000256" key="7">
    <source>
        <dbReference type="ARBA" id="ARBA00022840"/>
    </source>
</evidence>
<keyword evidence="3" id="KW-0547">Nucleotide-binding</keyword>
<reference evidence="15" key="1">
    <citation type="submission" date="2021-02" db="EMBL/GenBank/DDBJ databases">
        <title>PHA producing bacteria isolated from coastal sediment in Guangdong, Shenzhen.</title>
        <authorList>
            <person name="Zheng W."/>
            <person name="Yu S."/>
            <person name="Huang Y."/>
        </authorList>
    </citation>
    <scope>NUCLEOTIDE SEQUENCE</scope>
    <source>
        <strain evidence="15">TN14-10</strain>
    </source>
</reference>
<keyword evidence="9" id="KW-0411">Iron-sulfur</keyword>